<evidence type="ECO:0000256" key="1">
    <source>
        <dbReference type="SAM" id="Phobius"/>
    </source>
</evidence>
<organism evidence="2 3">
    <name type="scientific">Planococcus shenhongbingii</name>
    <dbReference type="NCBI Taxonomy" id="3058398"/>
    <lineage>
        <taxon>Bacteria</taxon>
        <taxon>Bacillati</taxon>
        <taxon>Bacillota</taxon>
        <taxon>Bacilli</taxon>
        <taxon>Bacillales</taxon>
        <taxon>Caryophanaceae</taxon>
        <taxon>Planococcus</taxon>
    </lineage>
</organism>
<keyword evidence="1" id="KW-0812">Transmembrane</keyword>
<proteinExistence type="predicted"/>
<protein>
    <submittedName>
        <fullName evidence="2">Holin-like toxin</fullName>
    </submittedName>
</protein>
<dbReference type="Pfam" id="PF16935">
    <property type="entry name" value="Hol_Tox"/>
    <property type="match status" value="1"/>
</dbReference>
<dbReference type="InterPro" id="IPR031616">
    <property type="entry name" value="BsrE-like"/>
</dbReference>
<dbReference type="Proteomes" id="UP001172142">
    <property type="component" value="Unassembled WGS sequence"/>
</dbReference>
<name>A0ABT8NH88_9BACL</name>
<keyword evidence="1" id="KW-1133">Transmembrane helix</keyword>
<accession>A0ABT8NH88</accession>
<sequence>MVTYDAMNMLFQFGIFLASAITAGVAIIAIAINKKK</sequence>
<reference evidence="2 3" key="1">
    <citation type="submission" date="2023-07" db="EMBL/GenBank/DDBJ databases">
        <title>Novel species in genus Planococcus.</title>
        <authorList>
            <person name="Ning S."/>
        </authorList>
    </citation>
    <scope>NUCLEOTIDE SEQUENCE [LARGE SCALE GENOMIC DNA]</scope>
    <source>
        <strain evidence="2 3">N017</strain>
    </source>
</reference>
<evidence type="ECO:0000313" key="2">
    <source>
        <dbReference type="EMBL" id="MDN7247084.1"/>
    </source>
</evidence>
<dbReference type="EMBL" id="JAUJWU010000005">
    <property type="protein sequence ID" value="MDN7247084.1"/>
    <property type="molecule type" value="Genomic_DNA"/>
</dbReference>
<gene>
    <name evidence="2" type="ORF">QWY13_16515</name>
</gene>
<keyword evidence="3" id="KW-1185">Reference proteome</keyword>
<evidence type="ECO:0000313" key="3">
    <source>
        <dbReference type="Proteomes" id="UP001172142"/>
    </source>
</evidence>
<dbReference type="RefSeq" id="WP_301857393.1">
    <property type="nucleotide sequence ID" value="NZ_JAUJWU010000005.1"/>
</dbReference>
<keyword evidence="1" id="KW-0472">Membrane</keyword>
<comment type="caution">
    <text evidence="2">The sequence shown here is derived from an EMBL/GenBank/DDBJ whole genome shotgun (WGS) entry which is preliminary data.</text>
</comment>
<feature type="transmembrane region" description="Helical" evidence="1">
    <location>
        <begin position="12"/>
        <end position="32"/>
    </location>
</feature>